<accession>Q1ZTD9</accession>
<protein>
    <submittedName>
        <fullName evidence="1">Uncharacterized protein</fullName>
    </submittedName>
</protein>
<dbReference type="EMBL" id="AAOJ01000002">
    <property type="protein sequence ID" value="EAS64557.1"/>
    <property type="molecule type" value="Genomic_DNA"/>
</dbReference>
<organism evidence="1 2">
    <name type="scientific">Photobacterium angustum (strain S14 / CCUG 15956)</name>
    <name type="common">Vibrio sp. (strain S14 / CCUG 15956)</name>
    <dbReference type="NCBI Taxonomy" id="314292"/>
    <lineage>
        <taxon>Bacteria</taxon>
        <taxon>Pseudomonadati</taxon>
        <taxon>Pseudomonadota</taxon>
        <taxon>Gammaproteobacteria</taxon>
        <taxon>Vibrionales</taxon>
        <taxon>Vibrionaceae</taxon>
        <taxon>Photobacterium</taxon>
    </lineage>
</organism>
<evidence type="ECO:0000313" key="2">
    <source>
        <dbReference type="Proteomes" id="UP000001603"/>
    </source>
</evidence>
<name>Q1ZTD9_PHOAS</name>
<gene>
    <name evidence="1" type="ORF">VAS14_02538</name>
</gene>
<dbReference type="HOGENOM" id="CLU_1342222_0_0_6"/>
<dbReference type="AlphaFoldDB" id="Q1ZTD9"/>
<comment type="caution">
    <text evidence="1">The sequence shown here is derived from an EMBL/GenBank/DDBJ whole genome shotgun (WGS) entry which is preliminary data.</text>
</comment>
<dbReference type="Proteomes" id="UP000001603">
    <property type="component" value="Unassembled WGS sequence"/>
</dbReference>
<proteinExistence type="predicted"/>
<evidence type="ECO:0000313" key="1">
    <source>
        <dbReference type="EMBL" id="EAS64557.1"/>
    </source>
</evidence>
<sequence length="204" mass="23182">MIQIQQTSQFHMANSLTWLSPPTEFNRHDSLVKQAERAKQSELAKEARAKKTLEQIERINTKSSLKHEQLMNDISGNGVFTGQCTLQEELEKNHQAVLLLTEEDSFYTIKNLIDERYHQKGQIPSTLILKDIDKSKTWAGYLATGLGAIKLAQAFDDFGVTARYSVIKGKTRVSIATRNNGQQMLRHVLVNGMRLKVNGKRPMR</sequence>
<reference evidence="1 2" key="1">
    <citation type="journal article" date="2009" name="Proc. Natl. Acad. Sci. U.S.A.">
        <title>The genomic basis of trophic strategy in marine bacteria.</title>
        <authorList>
            <person name="Lauro F.M."/>
            <person name="McDougald D."/>
            <person name="Thomas T."/>
            <person name="Williams T.J."/>
            <person name="Egan S."/>
            <person name="Rice S."/>
            <person name="DeMaere M.Z."/>
            <person name="Ting L."/>
            <person name="Ertan H."/>
            <person name="Johnson J."/>
            <person name="Ferriera S."/>
            <person name="Lapidus A."/>
            <person name="Anderson I."/>
            <person name="Kyrpides N."/>
            <person name="Munk A.C."/>
            <person name="Detter C."/>
            <person name="Han C.S."/>
            <person name="Brown M.V."/>
            <person name="Robb F.T."/>
            <person name="Kjelleberg S."/>
            <person name="Cavicchioli R."/>
        </authorList>
    </citation>
    <scope>NUCLEOTIDE SEQUENCE [LARGE SCALE GENOMIC DNA]</scope>
    <source>
        <strain evidence="1 2">S14</strain>
    </source>
</reference>